<protein>
    <recommendedName>
        <fullName evidence="2">non-specific serine/threonine protein kinase</fullName>
        <ecNumber evidence="2">2.7.11.1</ecNumber>
    </recommendedName>
</protein>
<evidence type="ECO:0000256" key="11">
    <source>
        <dbReference type="ARBA" id="ARBA00048679"/>
    </source>
</evidence>
<evidence type="ECO:0000256" key="1">
    <source>
        <dbReference type="ARBA" id="ARBA00009196"/>
    </source>
</evidence>
<dbReference type="GO" id="GO:0046872">
    <property type="term" value="F:metal ion binding"/>
    <property type="evidence" value="ECO:0007669"/>
    <property type="project" value="UniProtKB-KW"/>
</dbReference>
<evidence type="ECO:0000256" key="7">
    <source>
        <dbReference type="ARBA" id="ARBA00022777"/>
    </source>
</evidence>
<dbReference type="EMBL" id="KV918783">
    <property type="protein sequence ID" value="OSX79976.1"/>
    <property type="molecule type" value="Genomic_DNA"/>
</dbReference>
<feature type="compositionally biased region" description="Basic and acidic residues" evidence="12">
    <location>
        <begin position="513"/>
        <end position="527"/>
    </location>
</feature>
<evidence type="ECO:0000256" key="10">
    <source>
        <dbReference type="ARBA" id="ARBA00047899"/>
    </source>
</evidence>
<feature type="compositionally biased region" description="Gly residues" evidence="12">
    <location>
        <begin position="335"/>
        <end position="346"/>
    </location>
</feature>
<accession>A0A1X6PGU0</accession>
<dbReference type="AlphaFoldDB" id="A0A1X6PGU0"/>
<feature type="compositionally biased region" description="Low complexity" evidence="12">
    <location>
        <begin position="317"/>
        <end position="334"/>
    </location>
</feature>
<feature type="compositionally biased region" description="Basic and acidic residues" evidence="12">
    <location>
        <begin position="11"/>
        <end position="30"/>
    </location>
</feature>
<dbReference type="InterPro" id="IPR000687">
    <property type="entry name" value="RIO_kinase"/>
</dbReference>
<dbReference type="InterPro" id="IPR018934">
    <property type="entry name" value="RIO_dom"/>
</dbReference>
<dbReference type="GO" id="GO:0005524">
    <property type="term" value="F:ATP binding"/>
    <property type="evidence" value="ECO:0007669"/>
    <property type="project" value="UniProtKB-KW"/>
</dbReference>
<evidence type="ECO:0000256" key="6">
    <source>
        <dbReference type="ARBA" id="ARBA00022741"/>
    </source>
</evidence>
<feature type="region of interest" description="Disordered" evidence="12">
    <location>
        <begin position="81"/>
        <end position="113"/>
    </location>
</feature>
<feature type="compositionally biased region" description="Basic and acidic residues" evidence="12">
    <location>
        <begin position="539"/>
        <end position="557"/>
    </location>
</feature>
<dbReference type="Pfam" id="PF01163">
    <property type="entry name" value="RIO1"/>
    <property type="match status" value="1"/>
</dbReference>
<dbReference type="Gene3D" id="3.30.200.20">
    <property type="entry name" value="Phosphorylase Kinase, domain 1"/>
    <property type="match status" value="1"/>
</dbReference>
<organism evidence="14 15">
    <name type="scientific">Porphyra umbilicalis</name>
    <name type="common">Purple laver</name>
    <name type="synonym">Red alga</name>
    <dbReference type="NCBI Taxonomy" id="2786"/>
    <lineage>
        <taxon>Eukaryota</taxon>
        <taxon>Rhodophyta</taxon>
        <taxon>Bangiophyceae</taxon>
        <taxon>Bangiales</taxon>
        <taxon>Bangiaceae</taxon>
        <taxon>Porphyra</taxon>
    </lineage>
</organism>
<feature type="region of interest" description="Disordered" evidence="12">
    <location>
        <begin position="317"/>
        <end position="346"/>
    </location>
</feature>
<evidence type="ECO:0000256" key="8">
    <source>
        <dbReference type="ARBA" id="ARBA00022840"/>
    </source>
</evidence>
<feature type="compositionally biased region" description="Low complexity" evidence="12">
    <location>
        <begin position="91"/>
        <end position="102"/>
    </location>
</feature>
<gene>
    <name evidence="14" type="ORF">BU14_0066s0028</name>
</gene>
<keyword evidence="4" id="KW-0808">Transferase</keyword>
<dbReference type="PROSITE" id="PS01245">
    <property type="entry name" value="RIO1"/>
    <property type="match status" value="1"/>
</dbReference>
<proteinExistence type="inferred from homology"/>
<dbReference type="OrthoDB" id="205248at2759"/>
<dbReference type="Gene3D" id="1.10.510.10">
    <property type="entry name" value="Transferase(Phosphotransferase) domain 1"/>
    <property type="match status" value="1"/>
</dbReference>
<feature type="domain" description="RIO kinase" evidence="13">
    <location>
        <begin position="26"/>
        <end position="314"/>
    </location>
</feature>
<evidence type="ECO:0000256" key="12">
    <source>
        <dbReference type="SAM" id="MobiDB-lite"/>
    </source>
</evidence>
<dbReference type="InterPro" id="IPR011009">
    <property type="entry name" value="Kinase-like_dom_sf"/>
</dbReference>
<feature type="compositionally biased region" description="Acidic residues" evidence="12">
    <location>
        <begin position="103"/>
        <end position="113"/>
    </location>
</feature>
<sequence>MDRTIASAETTQDRLDARRRAVRTADKADRATAEQVLDPRTRLLLFEMLSRGRLASLAGVVSTGKEANVYYGTGPLVPHGVAAPTVSPPKATTTGSDAAAGDTPDDPGGADDLDVGDYTPTPFGGIAVKVFKTAILDFKDRRRYVEGDQRFKSGYTGNSRKMVALWAEKEYANLRRLHKARVPVPLPLFLKPPVLGMAFVGADGWPAPLLKDALPAMAAATPGTGADVAGVYVQVAVAMRRMYAGGRLVHGDLSEYNLLYDGGRIVVIDVSQSVEADHPNALEFLRADCVNVSAFFRRVWGVRGAAAAVAVAAAPAGADTRGTPAADTAASADAGEGGGGGGDDGVGGAVLSPPALFAFVTAPDADPPSDPDGRARLADAMAAAAAAPSPTDEDARGVEEAVWQRSYMPVTLKEVADVEADTALMAGGGETPYAEMMGLAIRHAAAAAAAAPANGGGAASSSADEDSDDDGDGDGNDSDSTGGSSTDGGDGRDGSASDGSDGGGGSGSVSDGDGGRRRVPVAERTGDAKSLARAGMTKAEWKAAVKAEQRERREAKTPKKVKRRKEAVAKRRRHVKVKK</sequence>
<feature type="compositionally biased region" description="Acidic residues" evidence="12">
    <location>
        <begin position="463"/>
        <end position="477"/>
    </location>
</feature>
<dbReference type="InterPro" id="IPR018935">
    <property type="entry name" value="RIO_kinase_CS"/>
</dbReference>
<comment type="catalytic activity">
    <reaction evidence="10">
        <text>L-threonyl-[protein] + ATP = O-phospho-L-threonyl-[protein] + ADP + H(+)</text>
        <dbReference type="Rhea" id="RHEA:46608"/>
        <dbReference type="Rhea" id="RHEA-COMP:11060"/>
        <dbReference type="Rhea" id="RHEA-COMP:11605"/>
        <dbReference type="ChEBI" id="CHEBI:15378"/>
        <dbReference type="ChEBI" id="CHEBI:30013"/>
        <dbReference type="ChEBI" id="CHEBI:30616"/>
        <dbReference type="ChEBI" id="CHEBI:61977"/>
        <dbReference type="ChEBI" id="CHEBI:456216"/>
        <dbReference type="EC" id="2.7.11.1"/>
    </reaction>
</comment>
<evidence type="ECO:0000256" key="4">
    <source>
        <dbReference type="ARBA" id="ARBA00022679"/>
    </source>
</evidence>
<evidence type="ECO:0000313" key="14">
    <source>
        <dbReference type="EMBL" id="OSX79976.1"/>
    </source>
</evidence>
<dbReference type="SMART" id="SM00090">
    <property type="entry name" value="RIO"/>
    <property type="match status" value="1"/>
</dbReference>
<dbReference type="PROSITE" id="PS00109">
    <property type="entry name" value="PROTEIN_KINASE_TYR"/>
    <property type="match status" value="1"/>
</dbReference>
<evidence type="ECO:0000256" key="9">
    <source>
        <dbReference type="ARBA" id="ARBA00022842"/>
    </source>
</evidence>
<dbReference type="PANTHER" id="PTHR45723">
    <property type="entry name" value="SERINE/THREONINE-PROTEIN KINASE RIO1"/>
    <property type="match status" value="1"/>
</dbReference>
<dbReference type="EC" id="2.7.11.1" evidence="2"/>
<evidence type="ECO:0000256" key="3">
    <source>
        <dbReference type="ARBA" id="ARBA00022527"/>
    </source>
</evidence>
<evidence type="ECO:0000313" key="15">
    <source>
        <dbReference type="Proteomes" id="UP000218209"/>
    </source>
</evidence>
<comment type="catalytic activity">
    <reaction evidence="11">
        <text>L-seryl-[protein] + ATP = O-phospho-L-seryl-[protein] + ADP + H(+)</text>
        <dbReference type="Rhea" id="RHEA:17989"/>
        <dbReference type="Rhea" id="RHEA-COMP:9863"/>
        <dbReference type="Rhea" id="RHEA-COMP:11604"/>
        <dbReference type="ChEBI" id="CHEBI:15378"/>
        <dbReference type="ChEBI" id="CHEBI:29999"/>
        <dbReference type="ChEBI" id="CHEBI:30616"/>
        <dbReference type="ChEBI" id="CHEBI:83421"/>
        <dbReference type="ChEBI" id="CHEBI:456216"/>
        <dbReference type="EC" id="2.7.11.1"/>
    </reaction>
</comment>
<dbReference type="InterPro" id="IPR008266">
    <property type="entry name" value="Tyr_kinase_AS"/>
</dbReference>
<keyword evidence="6" id="KW-0547">Nucleotide-binding</keyword>
<evidence type="ECO:0000259" key="13">
    <source>
        <dbReference type="SMART" id="SM00090"/>
    </source>
</evidence>
<name>A0A1X6PGU0_PORUM</name>
<feature type="compositionally biased region" description="Basic residues" evidence="12">
    <location>
        <begin position="558"/>
        <end position="579"/>
    </location>
</feature>
<dbReference type="SUPFAM" id="SSF56112">
    <property type="entry name" value="Protein kinase-like (PK-like)"/>
    <property type="match status" value="1"/>
</dbReference>
<keyword evidence="9" id="KW-0460">Magnesium</keyword>
<evidence type="ECO:0000256" key="5">
    <source>
        <dbReference type="ARBA" id="ARBA00022723"/>
    </source>
</evidence>
<dbReference type="Proteomes" id="UP000218209">
    <property type="component" value="Unassembled WGS sequence"/>
</dbReference>
<dbReference type="GO" id="GO:0004674">
    <property type="term" value="F:protein serine/threonine kinase activity"/>
    <property type="evidence" value="ECO:0007669"/>
    <property type="project" value="UniProtKB-KW"/>
</dbReference>
<keyword evidence="15" id="KW-1185">Reference proteome</keyword>
<reference evidence="14 15" key="1">
    <citation type="submission" date="2017-03" db="EMBL/GenBank/DDBJ databases">
        <title>WGS assembly of Porphyra umbilicalis.</title>
        <authorList>
            <person name="Brawley S.H."/>
            <person name="Blouin N.A."/>
            <person name="Ficko-Blean E."/>
            <person name="Wheeler G.L."/>
            <person name="Lohr M."/>
            <person name="Goodson H.V."/>
            <person name="Jenkins J.W."/>
            <person name="Blaby-Haas C.E."/>
            <person name="Helliwell K.E."/>
            <person name="Chan C."/>
            <person name="Marriage T."/>
            <person name="Bhattacharya D."/>
            <person name="Klein A.S."/>
            <person name="Badis Y."/>
            <person name="Brodie J."/>
            <person name="Cao Y."/>
            <person name="Collen J."/>
            <person name="Dittami S.M."/>
            <person name="Gachon C.M."/>
            <person name="Green B.R."/>
            <person name="Karpowicz S."/>
            <person name="Kim J.W."/>
            <person name="Kudahl U."/>
            <person name="Lin S."/>
            <person name="Michel G."/>
            <person name="Mittag M."/>
            <person name="Olson B.J."/>
            <person name="Pangilinan J."/>
            <person name="Peng Y."/>
            <person name="Qiu H."/>
            <person name="Shu S."/>
            <person name="Singer J.T."/>
            <person name="Smith A.G."/>
            <person name="Sprecher B.N."/>
            <person name="Wagner V."/>
            <person name="Wang W."/>
            <person name="Wang Z.-Y."/>
            <person name="Yan J."/>
            <person name="Yarish C."/>
            <person name="Zoeuner-Riek S."/>
            <person name="Zhuang Y."/>
            <person name="Zou Y."/>
            <person name="Lindquist E.A."/>
            <person name="Grimwood J."/>
            <person name="Barry K."/>
            <person name="Rokhsar D.S."/>
            <person name="Schmutz J."/>
            <person name="Stiller J.W."/>
            <person name="Grossman A.R."/>
            <person name="Prochnik S.E."/>
        </authorList>
    </citation>
    <scope>NUCLEOTIDE SEQUENCE [LARGE SCALE GENOMIC DNA]</scope>
    <source>
        <strain evidence="14">4086291</strain>
    </source>
</reference>
<feature type="region of interest" description="Disordered" evidence="12">
    <location>
        <begin position="1"/>
        <end position="30"/>
    </location>
</feature>
<keyword evidence="3" id="KW-0723">Serine/threonine-protein kinase</keyword>
<dbReference type="InterPro" id="IPR051272">
    <property type="entry name" value="RIO-type_Ser/Thr_kinase"/>
</dbReference>
<evidence type="ECO:0000256" key="2">
    <source>
        <dbReference type="ARBA" id="ARBA00012513"/>
    </source>
</evidence>
<keyword evidence="5" id="KW-0479">Metal-binding</keyword>
<keyword evidence="8" id="KW-0067">ATP-binding</keyword>
<comment type="similarity">
    <text evidence="1">Belongs to the protein kinase superfamily. RIO-type Ser/Thr kinase family.</text>
</comment>
<feature type="region of interest" description="Disordered" evidence="12">
    <location>
        <begin position="453"/>
        <end position="579"/>
    </location>
</feature>
<keyword evidence="7" id="KW-0418">Kinase</keyword>